<evidence type="ECO:0000313" key="2">
    <source>
        <dbReference type="EMBL" id="ABU56930.1"/>
    </source>
</evidence>
<dbReference type="OrthoDB" id="9793127at2"/>
<dbReference type="EMBL" id="CP000804">
    <property type="protein sequence ID" value="ABU56930.1"/>
    <property type="molecule type" value="Genomic_DNA"/>
</dbReference>
<sequence>MTVSDLRDTLPVVAVATPMIGPPQGRWTYADYAALPEDGNRYEIIAGVLYMMLAPEIEHQMTSNRMATFLTIHIQFTGLGAVLTVPTDVELALDTVVQPDIVVVLSANLGIITRSRIIGAPDLVVEILSPGTAGYDRREKQDAYARAGVHDYWVVDPAAQTVEVLTLDRSAYRSRGVFRGQARLPSQTAPLPIPVERFFQE</sequence>
<proteinExistence type="predicted"/>
<dbReference type="PANTHER" id="PTHR34107:SF4">
    <property type="entry name" value="SLL1222 PROTEIN"/>
    <property type="match status" value="1"/>
</dbReference>
<reference evidence="2 3" key="1">
    <citation type="submission" date="2007-08" db="EMBL/GenBank/DDBJ databases">
        <title>Complete sequence of Roseiflexus castenholzii DSM 13941.</title>
        <authorList>
            <consortium name="US DOE Joint Genome Institute"/>
            <person name="Copeland A."/>
            <person name="Lucas S."/>
            <person name="Lapidus A."/>
            <person name="Barry K."/>
            <person name="Glavina del Rio T."/>
            <person name="Dalin E."/>
            <person name="Tice H."/>
            <person name="Pitluck S."/>
            <person name="Thompson L.S."/>
            <person name="Brettin T."/>
            <person name="Bruce D."/>
            <person name="Detter J.C."/>
            <person name="Han C."/>
            <person name="Tapia R."/>
            <person name="Schmutz J."/>
            <person name="Larimer F."/>
            <person name="Land M."/>
            <person name="Hauser L."/>
            <person name="Kyrpides N."/>
            <person name="Mikhailova N."/>
            <person name="Bryant D.A."/>
            <person name="Hanada S."/>
            <person name="Tsukatani Y."/>
            <person name="Richardson P."/>
        </authorList>
    </citation>
    <scope>NUCLEOTIDE SEQUENCE [LARGE SCALE GENOMIC DNA]</scope>
    <source>
        <strain evidence="3">DSM 13941 / HLO8</strain>
    </source>
</reference>
<dbReference type="Proteomes" id="UP000000263">
    <property type="component" value="Chromosome"/>
</dbReference>
<dbReference type="eggNOG" id="COG4636">
    <property type="taxonomic scope" value="Bacteria"/>
</dbReference>
<dbReference type="KEGG" id="rca:Rcas_0813"/>
<keyword evidence="3" id="KW-1185">Reference proteome</keyword>
<dbReference type="AlphaFoldDB" id="A7NHI3"/>
<name>A7NHI3_ROSCS</name>
<dbReference type="STRING" id="383372.Rcas_0813"/>
<accession>A7NHI3</accession>
<dbReference type="PANTHER" id="PTHR34107">
    <property type="entry name" value="SLL0198 PROTEIN-RELATED"/>
    <property type="match status" value="1"/>
</dbReference>
<dbReference type="RefSeq" id="WP_012119360.1">
    <property type="nucleotide sequence ID" value="NC_009767.1"/>
</dbReference>
<evidence type="ECO:0000259" key="1">
    <source>
        <dbReference type="Pfam" id="PF05685"/>
    </source>
</evidence>
<dbReference type="InterPro" id="IPR008538">
    <property type="entry name" value="Uma2"/>
</dbReference>
<dbReference type="CDD" id="cd06260">
    <property type="entry name" value="DUF820-like"/>
    <property type="match status" value="1"/>
</dbReference>
<organism evidence="2 3">
    <name type="scientific">Roseiflexus castenholzii (strain DSM 13941 / HLO8)</name>
    <dbReference type="NCBI Taxonomy" id="383372"/>
    <lineage>
        <taxon>Bacteria</taxon>
        <taxon>Bacillati</taxon>
        <taxon>Chloroflexota</taxon>
        <taxon>Chloroflexia</taxon>
        <taxon>Chloroflexales</taxon>
        <taxon>Roseiflexineae</taxon>
        <taxon>Roseiflexaceae</taxon>
        <taxon>Roseiflexus</taxon>
    </lineage>
</organism>
<dbReference type="InterPro" id="IPR012296">
    <property type="entry name" value="Nuclease_put_TT1808"/>
</dbReference>
<dbReference type="Gene3D" id="3.90.1570.10">
    <property type="entry name" value="tt1808, chain A"/>
    <property type="match status" value="1"/>
</dbReference>
<dbReference type="SUPFAM" id="SSF52980">
    <property type="entry name" value="Restriction endonuclease-like"/>
    <property type="match status" value="1"/>
</dbReference>
<dbReference type="Pfam" id="PF05685">
    <property type="entry name" value="Uma2"/>
    <property type="match status" value="1"/>
</dbReference>
<feature type="domain" description="Putative restriction endonuclease" evidence="1">
    <location>
        <begin position="30"/>
        <end position="187"/>
    </location>
</feature>
<dbReference type="InterPro" id="IPR011335">
    <property type="entry name" value="Restrct_endonuc-II-like"/>
</dbReference>
<dbReference type="HOGENOM" id="CLU_076312_0_1_0"/>
<gene>
    <name evidence="2" type="ordered locus">Rcas_0813</name>
</gene>
<evidence type="ECO:0000313" key="3">
    <source>
        <dbReference type="Proteomes" id="UP000000263"/>
    </source>
</evidence>
<protein>
    <recommendedName>
        <fullName evidence="1">Putative restriction endonuclease domain-containing protein</fullName>
    </recommendedName>
</protein>